<feature type="chain" id="PRO_5019827423" evidence="2">
    <location>
        <begin position="32"/>
        <end position="2385"/>
    </location>
</feature>
<dbReference type="InterPro" id="IPR031325">
    <property type="entry name" value="RHS_repeat"/>
</dbReference>
<keyword evidence="5" id="KW-1185">Reference proteome</keyword>
<dbReference type="NCBIfam" id="TIGR03696">
    <property type="entry name" value="Rhs_assc_core"/>
    <property type="match status" value="1"/>
</dbReference>
<feature type="domain" description="PA14" evidence="3">
    <location>
        <begin position="775"/>
        <end position="949"/>
    </location>
</feature>
<feature type="region of interest" description="Disordered" evidence="1">
    <location>
        <begin position="1304"/>
        <end position="1341"/>
    </location>
</feature>
<dbReference type="InterPro" id="IPR011658">
    <property type="entry name" value="PA14_dom"/>
</dbReference>
<dbReference type="Pfam" id="PF07691">
    <property type="entry name" value="PA14"/>
    <property type="match status" value="2"/>
</dbReference>
<feature type="signal peptide" evidence="2">
    <location>
        <begin position="1"/>
        <end position="31"/>
    </location>
</feature>
<accession>A0A495IIR6</accession>
<feature type="region of interest" description="Disordered" evidence="1">
    <location>
        <begin position="2112"/>
        <end position="2138"/>
    </location>
</feature>
<dbReference type="InterPro" id="IPR050708">
    <property type="entry name" value="T6SS_VgrG/RHS"/>
</dbReference>
<feature type="compositionally biased region" description="Polar residues" evidence="1">
    <location>
        <begin position="517"/>
        <end position="540"/>
    </location>
</feature>
<gene>
    <name evidence="4" type="ORF">C8E83_3040</name>
</gene>
<feature type="compositionally biased region" description="Polar residues" evidence="1">
    <location>
        <begin position="1305"/>
        <end position="1317"/>
    </location>
</feature>
<proteinExistence type="predicted"/>
<dbReference type="InterPro" id="IPR022385">
    <property type="entry name" value="Rhs_assc_core"/>
</dbReference>
<dbReference type="InterPro" id="IPR037524">
    <property type="entry name" value="PA14/GLEYA"/>
</dbReference>
<dbReference type="Gene3D" id="2.180.10.10">
    <property type="entry name" value="RHS repeat-associated core"/>
    <property type="match status" value="1"/>
</dbReference>
<feature type="domain" description="PA14" evidence="3">
    <location>
        <begin position="1371"/>
        <end position="1516"/>
    </location>
</feature>
<dbReference type="NCBIfam" id="TIGR01643">
    <property type="entry name" value="YD_repeat_2x"/>
    <property type="match status" value="1"/>
</dbReference>
<evidence type="ECO:0000313" key="5">
    <source>
        <dbReference type="Proteomes" id="UP000280008"/>
    </source>
</evidence>
<sequence>MVRKLRLRAILITAAVVPATLIFAGLTSANAATTPKHVSHAVPVSQVKALPVPYAKGRKTASLQSTSPIRAAGAVGAMSVKPATIVAKAKPKAGFQKATSKVESMSTYKTIYKNADGTKTDTVSLFPLNEKTSGKWHRIVTKLSKDNKTGQYITSGQPLQATFAKRSGSKADFTVKAGKHTVSFHLNGERAATVARPTQAEVAASGEPDATTSKGVAYNAVMPDTNLSYQVDSAGVKEALILDSAPTDANPSYAWTVDAPGLNLVNGPAGSILYQDSSGNTVLETPTPLMTDSSGIAGQQWGAVDTIPLTYTNNGDGTWTLTLTPDPAWLNDPSRVYPVTLDPSTIQPAAGQIVSYESSNGSDLMASEDYANIGNSRNGGPSVWRTVAYYKYESIEGKYVLSSGLGEVYDGAGTTNAENVQASEAAKWGFQCQTTTRASASFSAGTSGSASLDVTSIMRHMVADGVSGTPLCLTGDETLTAYTYKQISTAVSITYETLPSVAATRVVESDPYGFHSILSSPTNETDTRTPTLTVSGSQDSGNGGSALGYQYSISTSSDMSSPIWTTPSASTYTSSTSVKVPSTLLQAGTKYYWQVTVEDKWGATNTSPVYSWTTSTDPTVPVNAAPTPPDNSTVSTLTPTLTAAAETSTDGNALAYVIRVTTGQDGQSGLVAVSGQLTPANGIVSWPVPAGLLNDGSSYTWDLLVNDYDDDVMQSVNRLTVNLRVTNPGPAPTDTDGPVTVNLANGNLSASFSSPTVSTVGGSMGMSFNYDSELQGNAGLTGSYYNVTPASGSPSFDFSSSSLPAPSIVRTDSDIAFDWNDNSSPGPGLADTDFMAEWDGYMTPPPGTYEFGFMRDDGARLILGQGSEQQTVLDEWSDGTGNELDWGTSATQQLVVASNGLSATLGGKAIQFPIPIKTQFYQGIGYAHISLEVQQAGNSSTAQVVPPSWFTRTVNALPSGWAGSSALDGDANGYVSEQNHEGYITLVDATGATHTYKRTSFGGYTPPAGESGVLTTDKNGSVTFTDSDGTVYLFSASGNLTSVATPQDVGKPAAPVPTYNSSAQLTSLSDPLSSNGATPPSYGRQVQFFYLNATTATTTGNGPGACEPASGSTFHTDLNPGMLCEMVYPDGSATHLYYDANGQLAEVVNPGNEITNFGYEQQATGALQGQFLLDDIRSPLVNDWLASTGNVNASPATTDVQVAYDQSNAWTSGFVTGVTLPAPDGATASQQPQKTYTYASQPTGTTVGTTFVDEAGLTVPTTGNSDGHAETITYNQALQGVSTAIASGLTSQSVWNSHDDLMASISPQGEESSTAYDSQDRATDTYGPAPTSCYPTSTSSLGTSQANIVPTSGTCAALGTPTAHTSTSYDTGLHGLAASWYSNQYLSGVPAAYSLGTGDTGGEIDHDWGSASPIAGIPATDWTADFTGLITFPTAGTYEIYTYEDDGAEVFLNDQLVISDWGSHSAHYSPVHTVVATAGEVMRIRVEYLQETGDGHLELDWATPGKTVPTTDSSNVPIPGADLAPAYNLATSNHTDDSVPTGVSGVSNSQVQSTTGTTSYGSSPWLGQATSSVVDSGTGTLNLTSSSTFEKAGTGYLRQLTTVMPAGAGTTSTSTYYGDNESYGTALNTSTPICGVPVNTPQYGMAETTTGPTNSDGVARTTQYVYDVMGRMVGSKSPGDTAWTCTTYDSRGRVTAVAYPSFGSTPARTVTTSYTSDGTSSGDPLVTWTQDNGVPDSPTNGRVTTTADLDGRTVSATDVWGTVNTTTYNRISEATTTTSTTAAGTSSTLTMSYDIDGNLLSVSNGGTNPLETVGYTGGKISQVQVDLGSNSVTGNVGYDAAGTENSVDWHFPNGQNSVTDSEVRSQAGRILTETLTDGTTSYGSSYTYDGAGRLVAATVPDNSLTYSFGSSACGTNANAGEDGDRTAMTDSLNGGAATTTTYCYDNADRLTGTTVSGAPSNADELLSTNLTTSGSNANLGYDAHGNVTTLANEAMTYDEDDRHMSTTSSTGAAVSYERDAAGDIVEMTTTTTAGNVTTYRYSSDGGGEWTFDSAGRVVEQTEALSGAELSFQASGTSAAFENLQGAVAVTSDGTGARTGAVSLYDPFGNSIDPSTGQIGTTTADSSVPKDTATTGTERGWAAGAGKKTTTALPIESIEMGDRQYVPLLGRFLSVDPIAGGGDNDYSYANDPVNNSDYSGDMLVADEFPPQYITKEYITQAKELRKIYASTAYIHLTARYTPAAPRVSSGKMALETAAINRADSHKEATQRSLDEVANIANTVSTVTGFIGLIPIPGVQEVAIGVSLVSGGVGAALDCRHGFTSTCDLDLSALALGGVGKGMKIFRIGATLSDESKDAITGAGTVAGLMPATYGTATGWASYAYGK</sequence>
<protein>
    <submittedName>
        <fullName evidence="4">RHS repeat-associated protein</fullName>
    </submittedName>
</protein>
<dbReference type="InterPro" id="IPR013783">
    <property type="entry name" value="Ig-like_fold"/>
</dbReference>
<feature type="compositionally biased region" description="Low complexity" evidence="1">
    <location>
        <begin position="1541"/>
        <end position="1562"/>
    </location>
</feature>
<dbReference type="PROSITE" id="PS51820">
    <property type="entry name" value="PA14"/>
    <property type="match status" value="2"/>
</dbReference>
<feature type="region of interest" description="Disordered" evidence="1">
    <location>
        <begin position="1531"/>
        <end position="1562"/>
    </location>
</feature>
<dbReference type="Gene3D" id="3.90.182.10">
    <property type="entry name" value="Toxin - Anthrax Protective Antigen,domain 1"/>
    <property type="match status" value="1"/>
</dbReference>
<keyword evidence="2" id="KW-0732">Signal</keyword>
<evidence type="ECO:0000256" key="1">
    <source>
        <dbReference type="SAM" id="MobiDB-lite"/>
    </source>
</evidence>
<dbReference type="Proteomes" id="UP000280008">
    <property type="component" value="Unassembled WGS sequence"/>
</dbReference>
<evidence type="ECO:0000256" key="2">
    <source>
        <dbReference type="SAM" id="SignalP"/>
    </source>
</evidence>
<dbReference type="OrthoDB" id="3751446at2"/>
<reference evidence="4 5" key="1">
    <citation type="submission" date="2018-10" db="EMBL/GenBank/DDBJ databases">
        <title>Sequencing the genomes of 1000 actinobacteria strains.</title>
        <authorList>
            <person name="Klenk H.-P."/>
        </authorList>
    </citation>
    <scope>NUCLEOTIDE SEQUENCE [LARGE SCALE GENOMIC DNA]</scope>
    <source>
        <strain evidence="4 5">DSM 17894</strain>
    </source>
</reference>
<dbReference type="SUPFAM" id="SSF56988">
    <property type="entry name" value="Anthrax protective antigen"/>
    <property type="match status" value="2"/>
</dbReference>
<dbReference type="Gene3D" id="2.60.40.10">
    <property type="entry name" value="Immunoglobulins"/>
    <property type="match status" value="1"/>
</dbReference>
<dbReference type="EMBL" id="RBKS01000001">
    <property type="protein sequence ID" value="RKR75877.1"/>
    <property type="molecule type" value="Genomic_DNA"/>
</dbReference>
<dbReference type="GO" id="GO:0005975">
    <property type="term" value="P:carbohydrate metabolic process"/>
    <property type="evidence" value="ECO:0007669"/>
    <property type="project" value="UniProtKB-ARBA"/>
</dbReference>
<dbReference type="PANTHER" id="PTHR32305">
    <property type="match status" value="1"/>
</dbReference>
<dbReference type="InterPro" id="IPR006530">
    <property type="entry name" value="YD"/>
</dbReference>
<dbReference type="PANTHER" id="PTHR32305:SF15">
    <property type="entry name" value="PROTEIN RHSA-RELATED"/>
    <property type="match status" value="1"/>
</dbReference>
<feature type="region of interest" description="Disordered" evidence="1">
    <location>
        <begin position="517"/>
        <end position="543"/>
    </location>
</feature>
<evidence type="ECO:0000259" key="3">
    <source>
        <dbReference type="PROSITE" id="PS51820"/>
    </source>
</evidence>
<feature type="compositionally biased region" description="Polar residues" evidence="1">
    <location>
        <begin position="2112"/>
        <end position="2125"/>
    </location>
</feature>
<dbReference type="RefSeq" id="WP_121370685.1">
    <property type="nucleotide sequence ID" value="NZ_RBKS01000001.1"/>
</dbReference>
<dbReference type="Pfam" id="PF05593">
    <property type="entry name" value="RHS_repeat"/>
    <property type="match status" value="1"/>
</dbReference>
<dbReference type="SMART" id="SM00758">
    <property type="entry name" value="PA14"/>
    <property type="match status" value="2"/>
</dbReference>
<evidence type="ECO:0000313" key="4">
    <source>
        <dbReference type="EMBL" id="RKR75877.1"/>
    </source>
</evidence>
<organism evidence="4 5">
    <name type="scientific">Frondihabitans australicus</name>
    <dbReference type="NCBI Taxonomy" id="386892"/>
    <lineage>
        <taxon>Bacteria</taxon>
        <taxon>Bacillati</taxon>
        <taxon>Actinomycetota</taxon>
        <taxon>Actinomycetes</taxon>
        <taxon>Micrococcales</taxon>
        <taxon>Microbacteriaceae</taxon>
        <taxon>Frondihabitans</taxon>
    </lineage>
</organism>
<name>A0A495IIR6_9MICO</name>
<comment type="caution">
    <text evidence="4">The sequence shown here is derived from an EMBL/GenBank/DDBJ whole genome shotgun (WGS) entry which is preliminary data.</text>
</comment>